<protein>
    <submittedName>
        <fullName evidence="2">Uncharacterized protein</fullName>
    </submittedName>
</protein>
<keyword evidence="3" id="KW-1185">Reference proteome</keyword>
<sequence length="72" mass="8017">HHWANHSVAPCHAAQGTYQKSQRYHTSGASASNHRQQAGTDQSYRGVHYTVPSERGSSRDSTDSKLYCSVQR</sequence>
<comment type="caution">
    <text evidence="2">The sequence shown here is derived from an EMBL/GenBank/DDBJ whole genome shotgun (WGS) entry which is preliminary data.</text>
</comment>
<feature type="non-terminal residue" evidence="2">
    <location>
        <position position="1"/>
    </location>
</feature>
<dbReference type="AlphaFoldDB" id="A0A9P6IJ05"/>
<feature type="region of interest" description="Disordered" evidence="1">
    <location>
        <begin position="1"/>
        <end position="72"/>
    </location>
</feature>
<reference evidence="2" key="1">
    <citation type="journal article" date="2020" name="Fungal Divers.">
        <title>Resolving the Mortierellaceae phylogeny through synthesis of multi-gene phylogenetics and phylogenomics.</title>
        <authorList>
            <person name="Vandepol N."/>
            <person name="Liber J."/>
            <person name="Desiro A."/>
            <person name="Na H."/>
            <person name="Kennedy M."/>
            <person name="Barry K."/>
            <person name="Grigoriev I.V."/>
            <person name="Miller A.N."/>
            <person name="O'Donnell K."/>
            <person name="Stajich J.E."/>
            <person name="Bonito G."/>
        </authorList>
    </citation>
    <scope>NUCLEOTIDE SEQUENCE</scope>
    <source>
        <strain evidence="2">MES-2147</strain>
    </source>
</reference>
<dbReference type="EMBL" id="JAAAHW010012371">
    <property type="protein sequence ID" value="KAF9914630.1"/>
    <property type="molecule type" value="Genomic_DNA"/>
</dbReference>
<proteinExistence type="predicted"/>
<organism evidence="2 3">
    <name type="scientific">Modicella reniformis</name>
    <dbReference type="NCBI Taxonomy" id="1440133"/>
    <lineage>
        <taxon>Eukaryota</taxon>
        <taxon>Fungi</taxon>
        <taxon>Fungi incertae sedis</taxon>
        <taxon>Mucoromycota</taxon>
        <taxon>Mortierellomycotina</taxon>
        <taxon>Mortierellomycetes</taxon>
        <taxon>Mortierellales</taxon>
        <taxon>Mortierellaceae</taxon>
        <taxon>Modicella</taxon>
    </lineage>
</organism>
<evidence type="ECO:0000256" key="1">
    <source>
        <dbReference type="SAM" id="MobiDB-lite"/>
    </source>
</evidence>
<dbReference type="Proteomes" id="UP000749646">
    <property type="component" value="Unassembled WGS sequence"/>
</dbReference>
<name>A0A9P6IJ05_9FUNG</name>
<evidence type="ECO:0000313" key="2">
    <source>
        <dbReference type="EMBL" id="KAF9914630.1"/>
    </source>
</evidence>
<feature type="non-terminal residue" evidence="2">
    <location>
        <position position="72"/>
    </location>
</feature>
<evidence type="ECO:0000313" key="3">
    <source>
        <dbReference type="Proteomes" id="UP000749646"/>
    </source>
</evidence>
<gene>
    <name evidence="2" type="ORF">BGZ65_001098</name>
</gene>
<feature type="compositionally biased region" description="Polar residues" evidence="1">
    <location>
        <begin position="16"/>
        <end position="43"/>
    </location>
</feature>
<accession>A0A9P6IJ05</accession>